<feature type="region of interest" description="Disordered" evidence="1">
    <location>
        <begin position="42"/>
        <end position="94"/>
    </location>
</feature>
<comment type="caution">
    <text evidence="2">The sequence shown here is derived from an EMBL/GenBank/DDBJ whole genome shotgun (WGS) entry which is preliminary data.</text>
</comment>
<organism evidence="2 3">
    <name type="scientific">Karstenula rhodostoma CBS 690.94</name>
    <dbReference type="NCBI Taxonomy" id="1392251"/>
    <lineage>
        <taxon>Eukaryota</taxon>
        <taxon>Fungi</taxon>
        <taxon>Dikarya</taxon>
        <taxon>Ascomycota</taxon>
        <taxon>Pezizomycotina</taxon>
        <taxon>Dothideomycetes</taxon>
        <taxon>Pleosporomycetidae</taxon>
        <taxon>Pleosporales</taxon>
        <taxon>Massarineae</taxon>
        <taxon>Didymosphaeriaceae</taxon>
        <taxon>Karstenula</taxon>
    </lineage>
</organism>
<dbReference type="AlphaFoldDB" id="A0A9P4U8P7"/>
<sequence>MRELHCTYNRPIPPSINHSSIRPPSSAARYQRRLSTIERLKEKSAEAKKKRQENHVQGIPAEIASHAQKYDPDPADIGGRRENDCDTIRYDTTR</sequence>
<accession>A0A9P4U8P7</accession>
<keyword evidence="3" id="KW-1185">Reference proteome</keyword>
<feature type="region of interest" description="Disordered" evidence="1">
    <location>
        <begin position="1"/>
        <end position="30"/>
    </location>
</feature>
<feature type="compositionally biased region" description="Basic and acidic residues" evidence="1">
    <location>
        <begin position="68"/>
        <end position="94"/>
    </location>
</feature>
<dbReference type="EMBL" id="MU001506">
    <property type="protein sequence ID" value="KAF2441111.1"/>
    <property type="molecule type" value="Genomic_DNA"/>
</dbReference>
<reference evidence="2" key="1">
    <citation type="journal article" date="2020" name="Stud. Mycol.">
        <title>101 Dothideomycetes genomes: a test case for predicting lifestyles and emergence of pathogens.</title>
        <authorList>
            <person name="Haridas S."/>
            <person name="Albert R."/>
            <person name="Binder M."/>
            <person name="Bloem J."/>
            <person name="Labutti K."/>
            <person name="Salamov A."/>
            <person name="Andreopoulos B."/>
            <person name="Baker S."/>
            <person name="Barry K."/>
            <person name="Bills G."/>
            <person name="Bluhm B."/>
            <person name="Cannon C."/>
            <person name="Castanera R."/>
            <person name="Culley D."/>
            <person name="Daum C."/>
            <person name="Ezra D."/>
            <person name="Gonzalez J."/>
            <person name="Henrissat B."/>
            <person name="Kuo A."/>
            <person name="Liang C."/>
            <person name="Lipzen A."/>
            <person name="Lutzoni F."/>
            <person name="Magnuson J."/>
            <person name="Mondo S."/>
            <person name="Nolan M."/>
            <person name="Ohm R."/>
            <person name="Pangilinan J."/>
            <person name="Park H.-J."/>
            <person name="Ramirez L."/>
            <person name="Alfaro M."/>
            <person name="Sun H."/>
            <person name="Tritt A."/>
            <person name="Yoshinaga Y."/>
            <person name="Zwiers L.-H."/>
            <person name="Turgeon B."/>
            <person name="Goodwin S."/>
            <person name="Spatafora J."/>
            <person name="Crous P."/>
            <person name="Grigoriev I."/>
        </authorList>
    </citation>
    <scope>NUCLEOTIDE SEQUENCE</scope>
    <source>
        <strain evidence="2">CBS 690.94</strain>
    </source>
</reference>
<dbReference type="Proteomes" id="UP000799764">
    <property type="component" value="Unassembled WGS sequence"/>
</dbReference>
<evidence type="ECO:0000256" key="1">
    <source>
        <dbReference type="SAM" id="MobiDB-lite"/>
    </source>
</evidence>
<evidence type="ECO:0000313" key="2">
    <source>
        <dbReference type="EMBL" id="KAF2441111.1"/>
    </source>
</evidence>
<protein>
    <submittedName>
        <fullName evidence="2">Uncharacterized protein</fullName>
    </submittedName>
</protein>
<proteinExistence type="predicted"/>
<gene>
    <name evidence="2" type="ORF">P171DRAFT_434794</name>
</gene>
<evidence type="ECO:0000313" key="3">
    <source>
        <dbReference type="Proteomes" id="UP000799764"/>
    </source>
</evidence>
<name>A0A9P4U8P7_9PLEO</name>